<dbReference type="SUPFAM" id="SSF53335">
    <property type="entry name" value="S-adenosyl-L-methionine-dependent methyltransferases"/>
    <property type="match status" value="1"/>
</dbReference>
<dbReference type="CDD" id="cd02440">
    <property type="entry name" value="AdoMet_MTases"/>
    <property type="match status" value="1"/>
</dbReference>
<gene>
    <name evidence="2" type="ORF">BXY39_3441</name>
</gene>
<dbReference type="GO" id="GO:0032259">
    <property type="term" value="P:methylation"/>
    <property type="evidence" value="ECO:0007669"/>
    <property type="project" value="UniProtKB-KW"/>
</dbReference>
<organism evidence="2 3">
    <name type="scientific">Eilatimonas milleporae</name>
    <dbReference type="NCBI Taxonomy" id="911205"/>
    <lineage>
        <taxon>Bacteria</taxon>
        <taxon>Pseudomonadati</taxon>
        <taxon>Pseudomonadota</taxon>
        <taxon>Alphaproteobacteria</taxon>
        <taxon>Kordiimonadales</taxon>
        <taxon>Kordiimonadaceae</taxon>
        <taxon>Eilatimonas</taxon>
    </lineage>
</organism>
<dbReference type="InterPro" id="IPR041698">
    <property type="entry name" value="Methyltransf_25"/>
</dbReference>
<dbReference type="Pfam" id="PF13649">
    <property type="entry name" value="Methyltransf_25"/>
    <property type="match status" value="1"/>
</dbReference>
<dbReference type="PANTHER" id="PTHR43591">
    <property type="entry name" value="METHYLTRANSFERASE"/>
    <property type="match status" value="1"/>
</dbReference>
<evidence type="ECO:0000313" key="2">
    <source>
        <dbReference type="EMBL" id="RMB01933.1"/>
    </source>
</evidence>
<dbReference type="GO" id="GO:0008168">
    <property type="term" value="F:methyltransferase activity"/>
    <property type="evidence" value="ECO:0007669"/>
    <property type="project" value="UniProtKB-KW"/>
</dbReference>
<reference evidence="2 3" key="1">
    <citation type="submission" date="2018-10" db="EMBL/GenBank/DDBJ databases">
        <title>Genomic Encyclopedia of Archaeal and Bacterial Type Strains, Phase II (KMG-II): from individual species to whole genera.</title>
        <authorList>
            <person name="Goeker M."/>
        </authorList>
    </citation>
    <scope>NUCLEOTIDE SEQUENCE [LARGE SCALE GENOMIC DNA]</scope>
    <source>
        <strain evidence="2 3">DSM 25217</strain>
    </source>
</reference>
<dbReference type="AlphaFoldDB" id="A0A3M0CFJ7"/>
<keyword evidence="2" id="KW-0808">Transferase</keyword>
<dbReference type="EMBL" id="REFR01000015">
    <property type="protein sequence ID" value="RMB01933.1"/>
    <property type="molecule type" value="Genomic_DNA"/>
</dbReference>
<feature type="domain" description="Methyltransferase" evidence="1">
    <location>
        <begin position="191"/>
        <end position="287"/>
    </location>
</feature>
<keyword evidence="3" id="KW-1185">Reference proteome</keyword>
<dbReference type="Gene3D" id="3.40.50.150">
    <property type="entry name" value="Vaccinia Virus protein VP39"/>
    <property type="match status" value="1"/>
</dbReference>
<sequence>MTVHMAKDRAAKDPVDLALRQRGRASVDFITLLRSAGRDVVAAATEAMETIVPDPSVLPEDLEARFREVEAALVNEPSYRTQKLTHEYHARMHGVVAREAFEQVRDLVEGKLRCLDDGPATLTLDPDFHAPDYWSGVDIHRTLGGWDGHEFQGFIHSEIIHKKMVAYMFGDLYGQRRDVAALAPNSSYERILDMGCSTGYFTVALAQLYPEARITGVDLSPRTLEQAHRLANANGWAWRLYQCAAEKTPFASGSFDLVTSYIMLHEMPEAAIVDLMGEAFRLLEPGGDLLFADVTRFSDMDRLQEWKADTAARFGGEPHWRASASLDLAALAASAGFTDAKTQNLGPNRYPHVLHARKA</sequence>
<proteinExistence type="predicted"/>
<dbReference type="Proteomes" id="UP000271227">
    <property type="component" value="Unassembled WGS sequence"/>
</dbReference>
<protein>
    <submittedName>
        <fullName evidence="2">Methyltransferase family protein</fullName>
    </submittedName>
</protein>
<evidence type="ECO:0000259" key="1">
    <source>
        <dbReference type="Pfam" id="PF13649"/>
    </source>
</evidence>
<accession>A0A3M0CFJ7</accession>
<evidence type="ECO:0000313" key="3">
    <source>
        <dbReference type="Proteomes" id="UP000271227"/>
    </source>
</evidence>
<dbReference type="InParanoid" id="A0A3M0CFJ7"/>
<dbReference type="InterPro" id="IPR029063">
    <property type="entry name" value="SAM-dependent_MTases_sf"/>
</dbReference>
<keyword evidence="2" id="KW-0489">Methyltransferase</keyword>
<dbReference type="PANTHER" id="PTHR43591:SF24">
    <property type="entry name" value="2-METHOXY-6-POLYPRENYL-1,4-BENZOQUINOL METHYLASE, MITOCHONDRIAL"/>
    <property type="match status" value="1"/>
</dbReference>
<dbReference type="OrthoDB" id="5517736at2"/>
<comment type="caution">
    <text evidence="2">The sequence shown here is derived from an EMBL/GenBank/DDBJ whole genome shotgun (WGS) entry which is preliminary data.</text>
</comment>
<name>A0A3M0CFJ7_9PROT</name>